<evidence type="ECO:0000256" key="8">
    <source>
        <dbReference type="ARBA" id="ARBA00023012"/>
    </source>
</evidence>
<dbReference type="SUPFAM" id="SSF47384">
    <property type="entry name" value="Homodimeric domain of signal transducing histidine kinase"/>
    <property type="match status" value="1"/>
</dbReference>
<accession>A0A418MFP8</accession>
<dbReference type="Pfam" id="PF00072">
    <property type="entry name" value="Response_reg"/>
    <property type="match status" value="1"/>
</dbReference>
<evidence type="ECO:0000259" key="17">
    <source>
        <dbReference type="PROSITE" id="PS50110"/>
    </source>
</evidence>
<dbReference type="AlphaFoldDB" id="A0A418MFP8"/>
<keyword evidence="6" id="KW-0418">Kinase</keyword>
<keyword evidence="10" id="KW-0238">DNA-binding</keyword>
<dbReference type="GO" id="GO:0003700">
    <property type="term" value="F:DNA-binding transcription factor activity"/>
    <property type="evidence" value="ECO:0007669"/>
    <property type="project" value="InterPro"/>
</dbReference>
<dbReference type="PROSITE" id="PS01124">
    <property type="entry name" value="HTH_ARAC_FAMILY_2"/>
    <property type="match status" value="1"/>
</dbReference>
<dbReference type="Gene3D" id="1.10.287.130">
    <property type="match status" value="1"/>
</dbReference>
<comment type="catalytic activity">
    <reaction evidence="1">
        <text>ATP + protein L-histidine = ADP + protein N-phospho-L-histidine.</text>
        <dbReference type="EC" id="2.7.13.3"/>
    </reaction>
</comment>
<dbReference type="CDD" id="cd17574">
    <property type="entry name" value="REC_OmpR"/>
    <property type="match status" value="1"/>
</dbReference>
<dbReference type="PANTHER" id="PTHR43547">
    <property type="entry name" value="TWO-COMPONENT HISTIDINE KINASE"/>
    <property type="match status" value="1"/>
</dbReference>
<keyword evidence="4" id="KW-0808">Transferase</keyword>
<dbReference type="CDD" id="cd00082">
    <property type="entry name" value="HisKA"/>
    <property type="match status" value="1"/>
</dbReference>
<feature type="domain" description="Response regulatory" evidence="17">
    <location>
        <begin position="685"/>
        <end position="801"/>
    </location>
</feature>
<dbReference type="OrthoDB" id="9797097at2"/>
<gene>
    <name evidence="18" type="ORF">DYU11_06655</name>
</gene>
<keyword evidence="14" id="KW-0812">Transmembrane</keyword>
<dbReference type="SUPFAM" id="SSF55874">
    <property type="entry name" value="ATPase domain of HSP90 chaperone/DNA topoisomerase II/histidine kinase"/>
    <property type="match status" value="1"/>
</dbReference>
<evidence type="ECO:0000259" key="15">
    <source>
        <dbReference type="PROSITE" id="PS01124"/>
    </source>
</evidence>
<evidence type="ECO:0000256" key="9">
    <source>
        <dbReference type="ARBA" id="ARBA00023015"/>
    </source>
</evidence>
<dbReference type="RefSeq" id="WP_119667486.1">
    <property type="nucleotide sequence ID" value="NZ_QXED01000002.1"/>
</dbReference>
<dbReference type="InterPro" id="IPR036097">
    <property type="entry name" value="HisK_dim/P_sf"/>
</dbReference>
<evidence type="ECO:0000256" key="11">
    <source>
        <dbReference type="ARBA" id="ARBA00023163"/>
    </source>
</evidence>
<dbReference type="SUPFAM" id="SSF46689">
    <property type="entry name" value="Homeodomain-like"/>
    <property type="match status" value="1"/>
</dbReference>
<dbReference type="PROSITE" id="PS50110">
    <property type="entry name" value="RESPONSE_REGULATORY"/>
    <property type="match status" value="1"/>
</dbReference>
<organism evidence="18 19">
    <name type="scientific">Fibrisoma montanum</name>
    <dbReference type="NCBI Taxonomy" id="2305895"/>
    <lineage>
        <taxon>Bacteria</taxon>
        <taxon>Pseudomonadati</taxon>
        <taxon>Bacteroidota</taxon>
        <taxon>Cytophagia</taxon>
        <taxon>Cytophagales</taxon>
        <taxon>Spirosomataceae</taxon>
        <taxon>Fibrisoma</taxon>
    </lineage>
</organism>
<dbReference type="InterPro" id="IPR018062">
    <property type="entry name" value="HTH_AraC-typ_CS"/>
</dbReference>
<evidence type="ECO:0000256" key="7">
    <source>
        <dbReference type="ARBA" id="ARBA00022840"/>
    </source>
</evidence>
<keyword evidence="8" id="KW-0902">Two-component regulatory system</keyword>
<keyword evidence="7" id="KW-0067">ATP-binding</keyword>
<evidence type="ECO:0000256" key="14">
    <source>
        <dbReference type="SAM" id="Phobius"/>
    </source>
</evidence>
<name>A0A418MFP8_9BACT</name>
<dbReference type="GO" id="GO:0043565">
    <property type="term" value="F:sequence-specific DNA binding"/>
    <property type="evidence" value="ECO:0007669"/>
    <property type="project" value="InterPro"/>
</dbReference>
<dbReference type="Pfam" id="PF00512">
    <property type="entry name" value="HisKA"/>
    <property type="match status" value="1"/>
</dbReference>
<feature type="coiled-coil region" evidence="13">
    <location>
        <begin position="332"/>
        <end position="418"/>
    </location>
</feature>
<keyword evidence="14" id="KW-0472">Membrane</keyword>
<sequence>MKRLLFSPAQQAGSPRHWAYRLLCRGLFIPVGIALSGCSETPQEPAYRIGFSQRTTADTWRKTMLEGMNRELSFYPGVDFIVKDAGGQSARQVDQIKELIEQQVDLLIVSPNSARPITPIVEKAYQQGIPVIVLDRRTASDQYTAYVGADNVDVGRTAGIYAGALLDGKGDVIEIGESPGSSADIDRHRGFVEAIGRQPGIRLVSKLEGDWDKQSFAPELTRLLTTRPTIQLIFAQNDRTALKAYQVCEQLGLDKQIRIIGVDGLPGKNEGIDLVDRGILNATVLYPTGGKEAIRTAMAILQKQPFKRENRLPITLIDSTNVQIMKLQNDKVTEQQIDIERQRQRIDDLNRTYASQRNRLYVTLVSLLIVIILGAYAWYLARAKQAAYQRLAQQNEEIRQQKDQIEAVSKQARQATEEKLRFYSYISHEFNTPLSLILTPTEELLARRHLDTREVKNSLSLIQKNAHRLLRLVDQMLDLRKADAGKLLLRAQEGDVVAFIQDIVQDFRAKADKQRIDLRFLSTQSMLPLWFDREKLDKVLFNLLSNAFKYTPRHGFIHVHLTTTNGAVRIEVQDNGEGMTPDQQKRIFDLFYTGSTQFTLGNGLGLALSREFMTLHHGELLVQSEPGKGTTFTLQLPLGNAHLDPSEIGPVPDPHRTESTALPVDDEWLPTAPDEQAVQSAKAGTILVIEDHDELRHYVASRLGDRYDVVAEPSAEQGWERILETIPDLIISDIMLPGTLDGLELTQRVKSDFRTSTIPVILLTAKGQMEERIEGTRAGADAYIAKPFQMAYLLETINTTLANREKWQKRYTGDYLAKTENRQEKKFLNELTTLIENHLTDPSFGVEQLSREMGLSRVQLYRKAQALLGKNVNEYFVEIRLKKAKALLAETGKPIAEIAYETGFSSPAYFTTFFKQHTQRTPSEFRKSPSVSV</sequence>
<feature type="transmembrane region" description="Helical" evidence="14">
    <location>
        <begin position="360"/>
        <end position="381"/>
    </location>
</feature>
<dbReference type="Gene3D" id="3.40.50.2300">
    <property type="match status" value="3"/>
</dbReference>
<keyword evidence="3 12" id="KW-0597">Phosphoprotein</keyword>
<feature type="modified residue" description="4-aspartylphosphate" evidence="12">
    <location>
        <position position="733"/>
    </location>
</feature>
<evidence type="ECO:0000259" key="16">
    <source>
        <dbReference type="PROSITE" id="PS50109"/>
    </source>
</evidence>
<evidence type="ECO:0000256" key="10">
    <source>
        <dbReference type="ARBA" id="ARBA00023125"/>
    </source>
</evidence>
<dbReference type="SUPFAM" id="SSF53822">
    <property type="entry name" value="Periplasmic binding protein-like I"/>
    <property type="match status" value="1"/>
</dbReference>
<dbReference type="EMBL" id="QXED01000002">
    <property type="protein sequence ID" value="RIV25601.1"/>
    <property type="molecule type" value="Genomic_DNA"/>
</dbReference>
<proteinExistence type="predicted"/>
<keyword evidence="9" id="KW-0805">Transcription regulation</keyword>
<comment type="caution">
    <text evidence="18">The sequence shown here is derived from an EMBL/GenBank/DDBJ whole genome shotgun (WGS) entry which is preliminary data.</text>
</comment>
<dbReference type="PRINTS" id="PR00344">
    <property type="entry name" value="BCTRLSENSOR"/>
</dbReference>
<dbReference type="InterPro" id="IPR011006">
    <property type="entry name" value="CheY-like_superfamily"/>
</dbReference>
<dbReference type="InterPro" id="IPR004358">
    <property type="entry name" value="Sig_transdc_His_kin-like_C"/>
</dbReference>
<evidence type="ECO:0000256" key="4">
    <source>
        <dbReference type="ARBA" id="ARBA00022679"/>
    </source>
</evidence>
<dbReference type="SMART" id="SM00388">
    <property type="entry name" value="HisKA"/>
    <property type="match status" value="1"/>
</dbReference>
<dbReference type="InterPro" id="IPR025997">
    <property type="entry name" value="SBP_2_dom"/>
</dbReference>
<keyword evidence="13" id="KW-0175">Coiled coil</keyword>
<evidence type="ECO:0000256" key="12">
    <source>
        <dbReference type="PROSITE-ProRule" id="PRU00169"/>
    </source>
</evidence>
<dbReference type="Proteomes" id="UP000283523">
    <property type="component" value="Unassembled WGS sequence"/>
</dbReference>
<dbReference type="GO" id="GO:0005524">
    <property type="term" value="F:ATP binding"/>
    <property type="evidence" value="ECO:0007669"/>
    <property type="project" value="UniProtKB-KW"/>
</dbReference>
<dbReference type="SMART" id="SM00387">
    <property type="entry name" value="HATPase_c"/>
    <property type="match status" value="1"/>
</dbReference>
<dbReference type="SMART" id="SM00342">
    <property type="entry name" value="HTH_ARAC"/>
    <property type="match status" value="1"/>
</dbReference>
<dbReference type="GO" id="GO:0000155">
    <property type="term" value="F:phosphorelay sensor kinase activity"/>
    <property type="evidence" value="ECO:0007669"/>
    <property type="project" value="InterPro"/>
</dbReference>
<dbReference type="PANTHER" id="PTHR43547:SF2">
    <property type="entry name" value="HYBRID SIGNAL TRANSDUCTION HISTIDINE KINASE C"/>
    <property type="match status" value="1"/>
</dbReference>
<reference evidence="18 19" key="1">
    <citation type="submission" date="2018-08" db="EMBL/GenBank/DDBJ databases">
        <title>Fibrisoma montanum sp. nov., isolated from Danxia mountain soil.</title>
        <authorList>
            <person name="Huang Y."/>
        </authorList>
    </citation>
    <scope>NUCLEOTIDE SEQUENCE [LARGE SCALE GENOMIC DNA]</scope>
    <source>
        <strain evidence="18 19">HYT19</strain>
    </source>
</reference>
<dbReference type="Gene3D" id="3.30.565.10">
    <property type="entry name" value="Histidine kinase-like ATPase, C-terminal domain"/>
    <property type="match status" value="1"/>
</dbReference>
<keyword evidence="11" id="KW-0804">Transcription</keyword>
<evidence type="ECO:0000256" key="2">
    <source>
        <dbReference type="ARBA" id="ARBA00012438"/>
    </source>
</evidence>
<feature type="domain" description="Histidine kinase" evidence="16">
    <location>
        <begin position="425"/>
        <end position="640"/>
    </location>
</feature>
<evidence type="ECO:0000256" key="3">
    <source>
        <dbReference type="ARBA" id="ARBA00022553"/>
    </source>
</evidence>
<evidence type="ECO:0000313" key="18">
    <source>
        <dbReference type="EMBL" id="RIV25601.1"/>
    </source>
</evidence>
<dbReference type="Gene3D" id="1.10.10.60">
    <property type="entry name" value="Homeodomain-like"/>
    <property type="match status" value="1"/>
</dbReference>
<protein>
    <recommendedName>
        <fullName evidence="2">histidine kinase</fullName>
        <ecNumber evidence="2">2.7.13.3</ecNumber>
    </recommendedName>
</protein>
<evidence type="ECO:0000256" key="5">
    <source>
        <dbReference type="ARBA" id="ARBA00022741"/>
    </source>
</evidence>
<feature type="domain" description="HTH araC/xylS-type" evidence="15">
    <location>
        <begin position="829"/>
        <end position="928"/>
    </location>
</feature>
<dbReference type="InterPro" id="IPR036890">
    <property type="entry name" value="HATPase_C_sf"/>
</dbReference>
<keyword evidence="5" id="KW-0547">Nucleotide-binding</keyword>
<evidence type="ECO:0000313" key="19">
    <source>
        <dbReference type="Proteomes" id="UP000283523"/>
    </source>
</evidence>
<keyword evidence="14" id="KW-1133">Transmembrane helix</keyword>
<dbReference type="SUPFAM" id="SSF52172">
    <property type="entry name" value="CheY-like"/>
    <property type="match status" value="1"/>
</dbReference>
<evidence type="ECO:0000256" key="6">
    <source>
        <dbReference type="ARBA" id="ARBA00022777"/>
    </source>
</evidence>
<dbReference type="InterPro" id="IPR018060">
    <property type="entry name" value="HTH_AraC"/>
</dbReference>
<dbReference type="InterPro" id="IPR001789">
    <property type="entry name" value="Sig_transdc_resp-reg_receiver"/>
</dbReference>
<keyword evidence="19" id="KW-1185">Reference proteome</keyword>
<dbReference type="FunFam" id="3.30.565.10:FF:000037">
    <property type="entry name" value="Hybrid sensor histidine kinase/response regulator"/>
    <property type="match status" value="1"/>
</dbReference>
<dbReference type="InterPro" id="IPR003661">
    <property type="entry name" value="HisK_dim/P_dom"/>
</dbReference>
<evidence type="ECO:0000256" key="13">
    <source>
        <dbReference type="SAM" id="Coils"/>
    </source>
</evidence>
<dbReference type="Pfam" id="PF02518">
    <property type="entry name" value="HATPase_c"/>
    <property type="match status" value="1"/>
</dbReference>
<dbReference type="Pfam" id="PF13407">
    <property type="entry name" value="Peripla_BP_4"/>
    <property type="match status" value="1"/>
</dbReference>
<dbReference type="Pfam" id="PF12833">
    <property type="entry name" value="HTH_18"/>
    <property type="match status" value="1"/>
</dbReference>
<evidence type="ECO:0000256" key="1">
    <source>
        <dbReference type="ARBA" id="ARBA00000085"/>
    </source>
</evidence>
<dbReference type="InterPro" id="IPR028082">
    <property type="entry name" value="Peripla_BP_I"/>
</dbReference>
<dbReference type="CDD" id="cd06308">
    <property type="entry name" value="PBP1_sensor_kinase-like"/>
    <property type="match status" value="1"/>
</dbReference>
<dbReference type="InterPro" id="IPR003594">
    <property type="entry name" value="HATPase_dom"/>
</dbReference>
<dbReference type="InterPro" id="IPR005467">
    <property type="entry name" value="His_kinase_dom"/>
</dbReference>
<dbReference type="InterPro" id="IPR009057">
    <property type="entry name" value="Homeodomain-like_sf"/>
</dbReference>
<dbReference type="SMART" id="SM00448">
    <property type="entry name" value="REC"/>
    <property type="match status" value="1"/>
</dbReference>
<dbReference type="PROSITE" id="PS00041">
    <property type="entry name" value="HTH_ARAC_FAMILY_1"/>
    <property type="match status" value="1"/>
</dbReference>
<dbReference type="PROSITE" id="PS50109">
    <property type="entry name" value="HIS_KIN"/>
    <property type="match status" value="1"/>
</dbReference>
<dbReference type="EC" id="2.7.13.3" evidence="2"/>